<dbReference type="KEGG" id="dwd:DSCW_41610"/>
<dbReference type="EMBL" id="AP021875">
    <property type="protein sequence ID" value="BBO76744.1"/>
    <property type="molecule type" value="Genomic_DNA"/>
</dbReference>
<accession>A0A5K7ZEA2</accession>
<reference evidence="2 3" key="1">
    <citation type="submission" date="2019-11" db="EMBL/GenBank/DDBJ databases">
        <title>Comparative genomics of hydrocarbon-degrading Desulfosarcina strains.</title>
        <authorList>
            <person name="Watanabe M."/>
            <person name="Kojima H."/>
            <person name="Fukui M."/>
        </authorList>
    </citation>
    <scope>NUCLEOTIDE SEQUENCE [LARGE SCALE GENOMIC DNA]</scope>
    <source>
        <strain evidence="2 3">PP31</strain>
    </source>
</reference>
<evidence type="ECO:0000313" key="3">
    <source>
        <dbReference type="Proteomes" id="UP000427769"/>
    </source>
</evidence>
<name>A0A5K7ZEA2_9BACT</name>
<evidence type="ECO:0000313" key="2">
    <source>
        <dbReference type="EMBL" id="BBO76744.1"/>
    </source>
</evidence>
<keyword evidence="1" id="KW-0812">Transmembrane</keyword>
<sequence>MEESEYSKLAIEAVKRDQPQAQNLWVPYVFKDDFYGGTLVIVRFQSDDGRDMQNNVFFDRDDRPGVYYRTEDLAKALSGRKSISPVSRFLQDTGITGFIAVLITLTIIYLVINDPAAKVPDIMANALGVILGFYFGTKVKK</sequence>
<dbReference type="RefSeq" id="WP_155305549.1">
    <property type="nucleotide sequence ID" value="NZ_AP021875.1"/>
</dbReference>
<gene>
    <name evidence="2" type="ORF">DSCW_41610</name>
</gene>
<organism evidence="2 3">
    <name type="scientific">Desulfosarcina widdelii</name>
    <dbReference type="NCBI Taxonomy" id="947919"/>
    <lineage>
        <taxon>Bacteria</taxon>
        <taxon>Pseudomonadati</taxon>
        <taxon>Thermodesulfobacteriota</taxon>
        <taxon>Desulfobacteria</taxon>
        <taxon>Desulfobacterales</taxon>
        <taxon>Desulfosarcinaceae</taxon>
        <taxon>Desulfosarcina</taxon>
    </lineage>
</organism>
<keyword evidence="1" id="KW-0472">Membrane</keyword>
<dbReference type="Proteomes" id="UP000427769">
    <property type="component" value="Chromosome"/>
</dbReference>
<evidence type="ECO:0000256" key="1">
    <source>
        <dbReference type="SAM" id="Phobius"/>
    </source>
</evidence>
<dbReference type="AlphaFoldDB" id="A0A5K7ZEA2"/>
<proteinExistence type="predicted"/>
<protein>
    <submittedName>
        <fullName evidence="2">Uncharacterized protein</fullName>
    </submittedName>
</protein>
<keyword evidence="1" id="KW-1133">Transmembrane helix</keyword>
<keyword evidence="3" id="KW-1185">Reference proteome</keyword>
<feature type="transmembrane region" description="Helical" evidence="1">
    <location>
        <begin position="118"/>
        <end position="136"/>
    </location>
</feature>
<feature type="transmembrane region" description="Helical" evidence="1">
    <location>
        <begin position="89"/>
        <end position="112"/>
    </location>
</feature>